<sequence>MDVELLNEVSRFKYKAPSTSQEEHVCDHLAQYFRGFVDFVVPVHVEGFVLHGKDPFIDDRLIPLHQLAEQEHDALKHVCAILTRKNRSQQQRGDVWIETWFPKYGCALQMELVSVSTIALKLVYIDGWEHVKHFPPESECIHSSVSTQALAFHCGTVAPQLKDKLLDVLSKKTEQAKPRTGTERSAAFNDIVHQKTPQFIAALIRMTQASLASFRKSSGQRLIKGGATDVGLHTGGRSRDTCWPLVQGVVRLNLPGNGALFEKTRLLFKLSLLSERVNLLHDLAETSTLLTGTDFWDATEDAFSTLQSVVLLAVNLVQRNYDAFVLEEILTALRQDIFNSVKRVHNRTAAFYTLPCSEIFDELKQTTNELKYDVREYARKQLQFYEFVNPANASCASILKWLATVEPITGNKFMTIVVLRTVEGFMFLKSATLEGSNREEIRKSSPSKYSKILQTYEKRLIEWEKESLSNSVAQVEQRSHALLVKWVAFCLAHHAFEKKYELLKKDKAAIDALTRVAGCIRTWNVRGHAPLFDLRDHAPTAHFTRAFAATSKLYMTRYEDEANRLKQRIAFHWGLVRQKKAAALALQDELKQIDASLQQLQQLLHDEQVRLLEANKFLSYNQQRASSPAISQYWNGITHLSNWRNTRQRALEEALMAPSFIVNPLQEIKSLFFLDIPADIALLGELCMAAQQALAQRKLSEQNAQILNEDTPSTTRLDHYSSYSSIQYPSDATLVAYSPSLMIPQAVGPWSVEELQSQEDYISRCVWYPPSGDTQTYWKSSPGSSVNPFKIIREMATNFFTPHMPSEHASLQWAVVFPGREQRGNLLYTSLNESYPEEFDKTSFIAFGSLRAFPNQ</sequence>
<proteinExistence type="predicted"/>
<evidence type="ECO:0000313" key="2">
    <source>
        <dbReference type="EnsemblProtists" id="PYU1_T000121"/>
    </source>
</evidence>
<dbReference type="HOGENOM" id="CLU_333884_0_0_1"/>
<dbReference type="OMA" id="RYEDEAN"/>
<name>K3W580_GLOUD</name>
<reference evidence="3" key="1">
    <citation type="journal article" date="2010" name="Genome Biol.">
        <title>Genome sequence of the necrotrophic plant pathogen Pythium ultimum reveals original pathogenicity mechanisms and effector repertoire.</title>
        <authorList>
            <person name="Levesque C.A."/>
            <person name="Brouwer H."/>
            <person name="Cano L."/>
            <person name="Hamilton J.P."/>
            <person name="Holt C."/>
            <person name="Huitema E."/>
            <person name="Raffaele S."/>
            <person name="Robideau G.P."/>
            <person name="Thines M."/>
            <person name="Win J."/>
            <person name="Zerillo M.M."/>
            <person name="Beakes G.W."/>
            <person name="Boore J.L."/>
            <person name="Busam D."/>
            <person name="Dumas B."/>
            <person name="Ferriera S."/>
            <person name="Fuerstenberg S.I."/>
            <person name="Gachon C.M."/>
            <person name="Gaulin E."/>
            <person name="Govers F."/>
            <person name="Grenville-Briggs L."/>
            <person name="Horner N."/>
            <person name="Hostetler J."/>
            <person name="Jiang R.H."/>
            <person name="Johnson J."/>
            <person name="Krajaejun T."/>
            <person name="Lin H."/>
            <person name="Meijer H.J."/>
            <person name="Moore B."/>
            <person name="Morris P."/>
            <person name="Phuntmart V."/>
            <person name="Puiu D."/>
            <person name="Shetty J."/>
            <person name="Stajich J.E."/>
            <person name="Tripathy S."/>
            <person name="Wawra S."/>
            <person name="van West P."/>
            <person name="Whitty B.R."/>
            <person name="Coutinho P.M."/>
            <person name="Henrissat B."/>
            <person name="Martin F."/>
            <person name="Thomas P.D."/>
            <person name="Tyler B.M."/>
            <person name="De Vries R.P."/>
            <person name="Kamoun S."/>
            <person name="Yandell M."/>
            <person name="Tisserat N."/>
            <person name="Buell C.R."/>
        </authorList>
    </citation>
    <scope>NUCLEOTIDE SEQUENCE</scope>
    <source>
        <strain evidence="3">DAOM:BR144</strain>
    </source>
</reference>
<evidence type="ECO:0000256" key="1">
    <source>
        <dbReference type="SAM" id="Coils"/>
    </source>
</evidence>
<feature type="coiled-coil region" evidence="1">
    <location>
        <begin position="583"/>
        <end position="610"/>
    </location>
</feature>
<organism evidence="2 3">
    <name type="scientific">Globisporangium ultimum (strain ATCC 200006 / CBS 805.95 / DAOM BR144)</name>
    <name type="common">Pythium ultimum</name>
    <dbReference type="NCBI Taxonomy" id="431595"/>
    <lineage>
        <taxon>Eukaryota</taxon>
        <taxon>Sar</taxon>
        <taxon>Stramenopiles</taxon>
        <taxon>Oomycota</taxon>
        <taxon>Peronosporomycetes</taxon>
        <taxon>Pythiales</taxon>
        <taxon>Pythiaceae</taxon>
        <taxon>Globisporangium</taxon>
    </lineage>
</organism>
<dbReference type="VEuPathDB" id="FungiDB:PYU1_G000121"/>
<keyword evidence="3" id="KW-1185">Reference proteome</keyword>
<reference evidence="3" key="2">
    <citation type="submission" date="2010-04" db="EMBL/GenBank/DDBJ databases">
        <authorList>
            <person name="Buell R."/>
            <person name="Hamilton J."/>
            <person name="Hostetler J."/>
        </authorList>
    </citation>
    <scope>NUCLEOTIDE SEQUENCE [LARGE SCALE GENOMIC DNA]</scope>
    <source>
        <strain evidence="3">DAOM:BR144</strain>
    </source>
</reference>
<dbReference type="STRING" id="431595.K3W580"/>
<dbReference type="InParanoid" id="K3W580"/>
<dbReference type="Proteomes" id="UP000019132">
    <property type="component" value="Unassembled WGS sequence"/>
</dbReference>
<reference evidence="2" key="3">
    <citation type="submission" date="2015-02" db="UniProtKB">
        <authorList>
            <consortium name="EnsemblProtists"/>
        </authorList>
    </citation>
    <scope>IDENTIFICATION</scope>
    <source>
        <strain evidence="2">DAOM BR144</strain>
    </source>
</reference>
<accession>K3W580</accession>
<dbReference type="EMBL" id="GL376636">
    <property type="status" value="NOT_ANNOTATED_CDS"/>
    <property type="molecule type" value="Genomic_DNA"/>
</dbReference>
<dbReference type="AlphaFoldDB" id="K3W580"/>
<protein>
    <submittedName>
        <fullName evidence="2">Uncharacterized protein</fullName>
    </submittedName>
</protein>
<dbReference type="EnsemblProtists" id="PYU1_T000121">
    <property type="protein sequence ID" value="PYU1_T000121"/>
    <property type="gene ID" value="PYU1_G000121"/>
</dbReference>
<keyword evidence="1" id="KW-0175">Coiled coil</keyword>
<evidence type="ECO:0000313" key="3">
    <source>
        <dbReference type="Proteomes" id="UP000019132"/>
    </source>
</evidence>
<dbReference type="eggNOG" id="ENOG502QUFK">
    <property type="taxonomic scope" value="Eukaryota"/>
</dbReference>